<dbReference type="SMART" id="SM00346">
    <property type="entry name" value="HTH_ICLR"/>
    <property type="match status" value="1"/>
</dbReference>
<organism evidence="6 7">
    <name type="scientific">Falsigemmobacter intermedius</name>
    <dbReference type="NCBI Taxonomy" id="1553448"/>
    <lineage>
        <taxon>Bacteria</taxon>
        <taxon>Pseudomonadati</taxon>
        <taxon>Pseudomonadota</taxon>
        <taxon>Alphaproteobacteria</taxon>
        <taxon>Rhodobacterales</taxon>
        <taxon>Paracoccaceae</taxon>
        <taxon>Falsigemmobacter</taxon>
    </lineage>
</organism>
<dbReference type="InterPro" id="IPR050707">
    <property type="entry name" value="HTH_MetabolicPath_Reg"/>
</dbReference>
<dbReference type="InterPro" id="IPR029016">
    <property type="entry name" value="GAF-like_dom_sf"/>
</dbReference>
<keyword evidence="1" id="KW-0805">Transcription regulation</keyword>
<dbReference type="Proteomes" id="UP000287168">
    <property type="component" value="Unassembled WGS sequence"/>
</dbReference>
<protein>
    <submittedName>
        <fullName evidence="6">IclR family transcriptional regulator</fullName>
    </submittedName>
</protein>
<comment type="caution">
    <text evidence="6">The sequence shown here is derived from an EMBL/GenBank/DDBJ whole genome shotgun (WGS) entry which is preliminary data.</text>
</comment>
<feature type="domain" description="HTH iclR-type" evidence="4">
    <location>
        <begin position="9"/>
        <end position="69"/>
    </location>
</feature>
<dbReference type="PROSITE" id="PS51078">
    <property type="entry name" value="ICLR_ED"/>
    <property type="match status" value="1"/>
</dbReference>
<dbReference type="EMBL" id="SBLC01000054">
    <property type="protein sequence ID" value="RWY36638.1"/>
    <property type="molecule type" value="Genomic_DNA"/>
</dbReference>
<dbReference type="PANTHER" id="PTHR30136:SF24">
    <property type="entry name" value="HTH-TYPE TRANSCRIPTIONAL REPRESSOR ALLR"/>
    <property type="match status" value="1"/>
</dbReference>
<dbReference type="AlphaFoldDB" id="A0A3S3UUY2"/>
<reference evidence="6 7" key="1">
    <citation type="journal article" date="2015" name="Int. J. Syst. Evol. Microbiol.">
        <title>Gemmobacter intermedius sp. nov., isolated from a white stork (Ciconia ciconia).</title>
        <authorList>
            <person name="Kampfer P."/>
            <person name="Jerzak L."/>
            <person name="Wilharm G."/>
            <person name="Golke J."/>
            <person name="Busse H.J."/>
            <person name="Glaeser S.P."/>
        </authorList>
    </citation>
    <scope>NUCLEOTIDE SEQUENCE [LARGE SCALE GENOMIC DNA]</scope>
    <source>
        <strain evidence="6 7">119/4</strain>
    </source>
</reference>
<dbReference type="PANTHER" id="PTHR30136">
    <property type="entry name" value="HELIX-TURN-HELIX TRANSCRIPTIONAL REGULATOR, ICLR FAMILY"/>
    <property type="match status" value="1"/>
</dbReference>
<evidence type="ECO:0000259" key="5">
    <source>
        <dbReference type="PROSITE" id="PS51078"/>
    </source>
</evidence>
<evidence type="ECO:0000259" key="4">
    <source>
        <dbReference type="PROSITE" id="PS51077"/>
    </source>
</evidence>
<evidence type="ECO:0000313" key="7">
    <source>
        <dbReference type="Proteomes" id="UP000287168"/>
    </source>
</evidence>
<dbReference type="RefSeq" id="WP_128490799.1">
    <property type="nucleotide sequence ID" value="NZ_JBHLXB010000086.1"/>
</dbReference>
<dbReference type="InterPro" id="IPR005471">
    <property type="entry name" value="Tscrpt_reg_IclR_N"/>
</dbReference>
<keyword evidence="2" id="KW-0238">DNA-binding</keyword>
<proteinExistence type="predicted"/>
<dbReference type="Pfam" id="PF01614">
    <property type="entry name" value="IclR_C"/>
    <property type="match status" value="1"/>
</dbReference>
<keyword evidence="7" id="KW-1185">Reference proteome</keyword>
<dbReference type="InterPro" id="IPR014757">
    <property type="entry name" value="Tscrpt_reg_IclR_C"/>
</dbReference>
<evidence type="ECO:0000313" key="6">
    <source>
        <dbReference type="EMBL" id="RWY36638.1"/>
    </source>
</evidence>
<feature type="domain" description="IclR-ED" evidence="5">
    <location>
        <begin position="70"/>
        <end position="249"/>
    </location>
</feature>
<dbReference type="Gene3D" id="1.10.10.10">
    <property type="entry name" value="Winged helix-like DNA-binding domain superfamily/Winged helix DNA-binding domain"/>
    <property type="match status" value="1"/>
</dbReference>
<dbReference type="SUPFAM" id="SSF46785">
    <property type="entry name" value="Winged helix' DNA-binding domain"/>
    <property type="match status" value="1"/>
</dbReference>
<dbReference type="GO" id="GO:0045892">
    <property type="term" value="P:negative regulation of DNA-templated transcription"/>
    <property type="evidence" value="ECO:0007669"/>
    <property type="project" value="TreeGrafter"/>
</dbReference>
<evidence type="ECO:0000256" key="2">
    <source>
        <dbReference type="ARBA" id="ARBA00023125"/>
    </source>
</evidence>
<dbReference type="GO" id="GO:0003677">
    <property type="term" value="F:DNA binding"/>
    <property type="evidence" value="ECO:0007669"/>
    <property type="project" value="UniProtKB-KW"/>
</dbReference>
<dbReference type="SUPFAM" id="SSF55781">
    <property type="entry name" value="GAF domain-like"/>
    <property type="match status" value="1"/>
</dbReference>
<dbReference type="PROSITE" id="PS51077">
    <property type="entry name" value="HTH_ICLR"/>
    <property type="match status" value="1"/>
</dbReference>
<dbReference type="InterPro" id="IPR036388">
    <property type="entry name" value="WH-like_DNA-bd_sf"/>
</dbReference>
<dbReference type="Pfam" id="PF09339">
    <property type="entry name" value="HTH_IclR"/>
    <property type="match status" value="1"/>
</dbReference>
<accession>A0A3S3UUY2</accession>
<gene>
    <name evidence="6" type="ORF">EP867_17740</name>
</gene>
<dbReference type="GO" id="GO:0003700">
    <property type="term" value="F:DNA-binding transcription factor activity"/>
    <property type="evidence" value="ECO:0007669"/>
    <property type="project" value="TreeGrafter"/>
</dbReference>
<dbReference type="Gene3D" id="3.30.450.40">
    <property type="match status" value="1"/>
</dbReference>
<dbReference type="OrthoDB" id="6057486at2"/>
<evidence type="ECO:0000256" key="1">
    <source>
        <dbReference type="ARBA" id="ARBA00023015"/>
    </source>
</evidence>
<sequence>MTDPQPRRAPAAGRAIEILDLLADAGGALGVSEMARRLGLPKSSVFGICETLAEAGVLHADARGYCLTAHCLRWSGAYLKQSSLVTEFQRLPAREERLAPYTLTLSTLRGPNVVYLDCRNANRPLGFTFQVGMQLPAVLSATGKAMLACLPWTEAEALVSGAWPAPFTPFSLRDPAALKAQLAEVQARGYAIDDGEIREGMVCLGAAIPDGDGRPVAGIALSLTSAEAQPARRESLGRLIHDLALAMRQ</sequence>
<dbReference type="InterPro" id="IPR036390">
    <property type="entry name" value="WH_DNA-bd_sf"/>
</dbReference>
<keyword evidence="3" id="KW-0804">Transcription</keyword>
<name>A0A3S3UUY2_9RHOB</name>
<evidence type="ECO:0000256" key="3">
    <source>
        <dbReference type="ARBA" id="ARBA00023163"/>
    </source>
</evidence>